<organism evidence="8 9">
    <name type="scientific">Xylanimonas cellulosilytica (strain DSM 15894 / JCM 12276 / CECT 5975 / KCTC 9989 / LMG 20990 / NBRC 107835 / XIL07)</name>
    <dbReference type="NCBI Taxonomy" id="446471"/>
    <lineage>
        <taxon>Bacteria</taxon>
        <taxon>Bacillati</taxon>
        <taxon>Actinomycetota</taxon>
        <taxon>Actinomycetes</taxon>
        <taxon>Micrococcales</taxon>
        <taxon>Promicromonosporaceae</taxon>
        <taxon>Xylanimonas</taxon>
    </lineage>
</organism>
<dbReference type="AlphaFoldDB" id="D1BX11"/>
<dbReference type="EMBL" id="CP001821">
    <property type="protein sequence ID" value="ACZ31579.1"/>
    <property type="molecule type" value="Genomic_DNA"/>
</dbReference>
<evidence type="ECO:0000313" key="9">
    <source>
        <dbReference type="Proteomes" id="UP000002255"/>
    </source>
</evidence>
<dbReference type="STRING" id="446471.Xcel_2564"/>
<comment type="subcellular location">
    <subcellularLocation>
        <location evidence="1">Cell membrane</location>
        <topology evidence="1">Multi-pass membrane protein</topology>
    </subcellularLocation>
</comment>
<keyword evidence="3" id="KW-1003">Cell membrane</keyword>
<dbReference type="GO" id="GO:0005886">
    <property type="term" value="C:plasma membrane"/>
    <property type="evidence" value="ECO:0007669"/>
    <property type="project" value="UniProtKB-SubCell"/>
</dbReference>
<dbReference type="OrthoDB" id="4826415at2"/>
<feature type="transmembrane region" description="Helical" evidence="7">
    <location>
        <begin position="112"/>
        <end position="131"/>
    </location>
</feature>
<evidence type="ECO:0000313" key="8">
    <source>
        <dbReference type="EMBL" id="ACZ31579.1"/>
    </source>
</evidence>
<accession>D1BX11</accession>
<feature type="transmembrane region" description="Helical" evidence="7">
    <location>
        <begin position="81"/>
        <end position="106"/>
    </location>
</feature>
<feature type="transmembrane region" description="Helical" evidence="7">
    <location>
        <begin position="166"/>
        <end position="186"/>
    </location>
</feature>
<feature type="transmembrane region" description="Helical" evidence="7">
    <location>
        <begin position="40"/>
        <end position="60"/>
    </location>
</feature>
<dbReference type="InterPro" id="IPR050833">
    <property type="entry name" value="Poly_Biosynth_Transport"/>
</dbReference>
<protein>
    <submittedName>
        <fullName evidence="8">Polysaccharide biosynthesis protein</fullName>
    </submittedName>
</protein>
<feature type="transmembrane region" description="Helical" evidence="7">
    <location>
        <begin position="279"/>
        <end position="298"/>
    </location>
</feature>
<evidence type="ECO:0000256" key="3">
    <source>
        <dbReference type="ARBA" id="ARBA00022475"/>
    </source>
</evidence>
<keyword evidence="9" id="KW-1185">Reference proteome</keyword>
<gene>
    <name evidence="8" type="ordered locus">Xcel_2564</name>
</gene>
<feature type="transmembrane region" description="Helical" evidence="7">
    <location>
        <begin position="318"/>
        <end position="335"/>
    </location>
</feature>
<evidence type="ECO:0000256" key="4">
    <source>
        <dbReference type="ARBA" id="ARBA00022692"/>
    </source>
</evidence>
<dbReference type="PANTHER" id="PTHR30250:SF10">
    <property type="entry name" value="LIPOPOLYSACCHARIDE BIOSYNTHESIS PROTEIN WZXC"/>
    <property type="match status" value="1"/>
</dbReference>
<keyword evidence="4 7" id="KW-0812">Transmembrane</keyword>
<reference evidence="8 9" key="2">
    <citation type="journal article" date="2010" name="Stand. Genomic Sci.">
        <title>Complete genome sequence of Xylanimonas cellulosilytica type strain (XIL07).</title>
        <authorList>
            <person name="Foster B."/>
            <person name="Pukall R."/>
            <person name="Abt B."/>
            <person name="Nolan M."/>
            <person name="Glavina Del Rio T."/>
            <person name="Chen F."/>
            <person name="Lucas S."/>
            <person name="Tice H."/>
            <person name="Pitluck S."/>
            <person name="Cheng J.-F."/>
            <person name="Chertkov O."/>
            <person name="Brettin T."/>
            <person name="Han C."/>
            <person name="Detter J.C."/>
            <person name="Bruce D."/>
            <person name="Goodwin L."/>
            <person name="Ivanova N."/>
            <person name="Mavromatis K."/>
            <person name="Pati A."/>
            <person name="Mikhailova N."/>
            <person name="Chen A."/>
            <person name="Palaniappan K."/>
            <person name="Land M."/>
            <person name="Hauser L."/>
            <person name="Chang Y.-J."/>
            <person name="Jeffries C.D."/>
            <person name="Chain P."/>
            <person name="Rohde M."/>
            <person name="Goeker M."/>
            <person name="Bristow J."/>
            <person name="Eisen J.A."/>
            <person name="Markowitz V."/>
            <person name="Hugenholtz P."/>
            <person name="Kyrpides N.C."/>
            <person name="Klenk H.-P."/>
            <person name="Lapidus A."/>
        </authorList>
    </citation>
    <scope>NUCLEOTIDE SEQUENCE [LARGE SCALE GENOMIC DNA]</scope>
    <source>
        <strain evidence="9">DSM 15894 / CECT 5975 / LMG 20990 / XIL07</strain>
    </source>
</reference>
<comment type="similarity">
    <text evidence="2">Belongs to the polysaccharide synthase family.</text>
</comment>
<reference evidence="9" key="1">
    <citation type="submission" date="2009-11" db="EMBL/GenBank/DDBJ databases">
        <title>The complete chromosome of Xylanimonas cellulosilytica DSM 15894.</title>
        <authorList>
            <consortium name="US DOE Joint Genome Institute (JGI-PGF)"/>
            <person name="Lucas S."/>
            <person name="Copeland A."/>
            <person name="Lapidus A."/>
            <person name="Glavina del Rio T."/>
            <person name="Dalin E."/>
            <person name="Tice H."/>
            <person name="Bruce D."/>
            <person name="Goodwin L."/>
            <person name="Pitluck S."/>
            <person name="Kyrpides N."/>
            <person name="Mavromatis K."/>
            <person name="Ivanova N."/>
            <person name="Mikhailova N."/>
            <person name="Foster B."/>
            <person name="Clum A."/>
            <person name="Brettin T."/>
            <person name="Detter J.C."/>
            <person name="Han C."/>
            <person name="Larimer F."/>
            <person name="Land M."/>
            <person name="Hauser L."/>
            <person name="Markowitz V."/>
            <person name="Cheng J.F."/>
            <person name="Hugenholtz P."/>
            <person name="Woyke T."/>
            <person name="Wu D."/>
            <person name="Gehrich-Schroeter G."/>
            <person name="Schneider S."/>
            <person name="Pukall S.R."/>
            <person name="Klenk H.P."/>
            <person name="Eisen J.A."/>
        </authorList>
    </citation>
    <scope>NUCLEOTIDE SEQUENCE [LARGE SCALE GENOMIC DNA]</scope>
    <source>
        <strain evidence="9">DSM 15894 / CECT 5975 / LMG 20990 / XIL07</strain>
    </source>
</reference>
<keyword evidence="6 7" id="KW-0472">Membrane</keyword>
<keyword evidence="5 7" id="KW-1133">Transmembrane helix</keyword>
<dbReference type="RefSeq" id="WP_012879321.1">
    <property type="nucleotide sequence ID" value="NC_013530.1"/>
</dbReference>
<evidence type="ECO:0000256" key="7">
    <source>
        <dbReference type="SAM" id="Phobius"/>
    </source>
</evidence>
<name>D1BX11_XYLCX</name>
<sequence length="410" mass="42739">MSMRLGGFLGIPLLSAIAPFITLPVVARIAGEAGWGDISAAQAIGTLGSIAVTFGWGIYGPPAVATTTDVATRQRYYLDSLVVRAITAAIVLPAVLVITWAVIGTGFVRDSLFLAGSLTLLGLLPSWYCIGVGEPILMARYDVLPRLAAALVSLPIMLWTQSIWPYPVLTTLALVVPLTLFSRRILRGYRRPAGGGRPLWARFRQTAATAGIDAAGNAYGSTPVPISTATLPVADASSFGSADRLYRIGLGIVVAALGNAFQGWVLAPDAVDRRRRQHLAIAAHAVTGLVGLVFLATLGPWATGVFLGAEVAAERWPSVWFGVAFLFISLSTPLIRNLLIPAGRGKFVLLATIISSVAGLVLMGVGAARQDAAFIAFGMAASEIVLVAVLAAPALRLRPAPPATAGRSAS</sequence>
<evidence type="ECO:0000256" key="1">
    <source>
        <dbReference type="ARBA" id="ARBA00004651"/>
    </source>
</evidence>
<dbReference type="Proteomes" id="UP000002255">
    <property type="component" value="Chromosome"/>
</dbReference>
<dbReference type="PANTHER" id="PTHR30250">
    <property type="entry name" value="PST FAMILY PREDICTED COLANIC ACID TRANSPORTER"/>
    <property type="match status" value="1"/>
</dbReference>
<dbReference type="KEGG" id="xce:Xcel_2564"/>
<evidence type="ECO:0000256" key="5">
    <source>
        <dbReference type="ARBA" id="ARBA00022989"/>
    </source>
</evidence>
<feature type="transmembrane region" description="Helical" evidence="7">
    <location>
        <begin position="143"/>
        <end position="160"/>
    </location>
</feature>
<feature type="transmembrane region" description="Helical" evidence="7">
    <location>
        <begin position="347"/>
        <end position="368"/>
    </location>
</feature>
<dbReference type="HOGENOM" id="CLU_052941_0_0_11"/>
<dbReference type="eggNOG" id="COG2244">
    <property type="taxonomic scope" value="Bacteria"/>
</dbReference>
<evidence type="ECO:0000256" key="6">
    <source>
        <dbReference type="ARBA" id="ARBA00023136"/>
    </source>
</evidence>
<proteinExistence type="inferred from homology"/>
<feature type="transmembrane region" description="Helical" evidence="7">
    <location>
        <begin position="374"/>
        <end position="395"/>
    </location>
</feature>
<evidence type="ECO:0000256" key="2">
    <source>
        <dbReference type="ARBA" id="ARBA00007430"/>
    </source>
</evidence>